<evidence type="ECO:0000313" key="3">
    <source>
        <dbReference type="EMBL" id="ANG63960.1"/>
    </source>
</evidence>
<dbReference type="Pfam" id="PF04955">
    <property type="entry name" value="HupE_UreJ"/>
    <property type="match status" value="1"/>
</dbReference>
<sequence length="183" mass="18338">MKITHKAAAATLLTLASPLALAHTGSDMAGFAAGFLHPLTGLDHLAMLLGVGALGASQALRARAGIYGAALIALFGGALLGLATGWAYGIELMIGLSLFVVAAGLWFGRGKVLALMASVVLVLFHGWAHGLEVAPAQMALFLPGMLLMACGLLGAGYGLGRFMAPKALGASSALTAIALALFA</sequence>
<feature type="transmembrane region" description="Helical" evidence="1">
    <location>
        <begin position="64"/>
        <end position="82"/>
    </location>
</feature>
<name>A0A1A9F1T9_9GAMM</name>
<dbReference type="EMBL" id="CP015839">
    <property type="protein sequence ID" value="ANG63960.1"/>
    <property type="molecule type" value="Genomic_DNA"/>
</dbReference>
<dbReference type="RefSeq" id="WP_067385043.1">
    <property type="nucleotide sequence ID" value="NZ_CP015839.1"/>
</dbReference>
<keyword evidence="2" id="KW-0732">Signal</keyword>
<proteinExistence type="predicted"/>
<feature type="transmembrane region" description="Helical" evidence="1">
    <location>
        <begin position="88"/>
        <end position="107"/>
    </location>
</feature>
<feature type="chain" id="PRO_5008386615" description="Urease accessory protein UreJ" evidence="2">
    <location>
        <begin position="23"/>
        <end position="183"/>
    </location>
</feature>
<evidence type="ECO:0000256" key="2">
    <source>
        <dbReference type="SAM" id="SignalP"/>
    </source>
</evidence>
<keyword evidence="1" id="KW-1133">Transmembrane helix</keyword>
<evidence type="ECO:0000313" key="4">
    <source>
        <dbReference type="Proteomes" id="UP000078070"/>
    </source>
</evidence>
<organism evidence="3 4">
    <name type="scientific">Marinobacterium aestuarii</name>
    <dbReference type="NCBI Taxonomy" id="1821621"/>
    <lineage>
        <taxon>Bacteria</taxon>
        <taxon>Pseudomonadati</taxon>
        <taxon>Pseudomonadota</taxon>
        <taxon>Gammaproteobacteria</taxon>
        <taxon>Oceanospirillales</taxon>
        <taxon>Oceanospirillaceae</taxon>
        <taxon>Marinobacterium</taxon>
    </lineage>
</organism>
<feature type="signal peptide" evidence="2">
    <location>
        <begin position="1"/>
        <end position="22"/>
    </location>
</feature>
<keyword evidence="4" id="KW-1185">Reference proteome</keyword>
<accession>A0A1A9F1T9</accession>
<feature type="transmembrane region" description="Helical" evidence="1">
    <location>
        <begin position="112"/>
        <end position="128"/>
    </location>
</feature>
<dbReference type="InterPro" id="IPR007038">
    <property type="entry name" value="HupE_UreJ"/>
</dbReference>
<keyword evidence="1" id="KW-0472">Membrane</keyword>
<dbReference type="KEGG" id="mars:A8C75_16775"/>
<protein>
    <recommendedName>
        <fullName evidence="5">Urease accessory protein UreJ</fullName>
    </recommendedName>
</protein>
<reference evidence="4" key="1">
    <citation type="submission" date="2016-05" db="EMBL/GenBank/DDBJ databases">
        <authorList>
            <person name="Baek K."/>
            <person name="Yang S.-J."/>
        </authorList>
    </citation>
    <scope>NUCLEOTIDE SEQUENCE [LARGE SCALE GENOMIC DNA]</scope>
    <source>
        <strain evidence="4">ST58-10</strain>
    </source>
</reference>
<gene>
    <name evidence="3" type="ORF">A8C75_16775</name>
</gene>
<dbReference type="STRING" id="1821621.A8C75_16775"/>
<dbReference type="Proteomes" id="UP000078070">
    <property type="component" value="Chromosome"/>
</dbReference>
<dbReference type="AlphaFoldDB" id="A0A1A9F1T9"/>
<evidence type="ECO:0000256" key="1">
    <source>
        <dbReference type="SAM" id="Phobius"/>
    </source>
</evidence>
<keyword evidence="1" id="KW-0812">Transmembrane</keyword>
<evidence type="ECO:0008006" key="5">
    <source>
        <dbReference type="Google" id="ProtNLM"/>
    </source>
</evidence>
<feature type="transmembrane region" description="Helical" evidence="1">
    <location>
        <begin position="140"/>
        <end position="160"/>
    </location>
</feature>
<reference evidence="3 4" key="2">
    <citation type="journal article" date="2018" name="Int. J. Syst. Evol. Microbiol.">
        <title>Marinobacterium aestuarii sp. nov., a benzene-degrading marine bacterium isolated from estuary sediment.</title>
        <authorList>
            <person name="Bae S.S."/>
            <person name="Jung J."/>
            <person name="Chung D."/>
            <person name="Baek K."/>
        </authorList>
    </citation>
    <scope>NUCLEOTIDE SEQUENCE [LARGE SCALE GENOMIC DNA]</scope>
    <source>
        <strain evidence="3 4">ST58-10</strain>
    </source>
</reference>
<feature type="transmembrane region" description="Helical" evidence="1">
    <location>
        <begin position="32"/>
        <end position="52"/>
    </location>
</feature>